<dbReference type="InterPro" id="IPR020818">
    <property type="entry name" value="Chaperonin_GroES"/>
</dbReference>
<dbReference type="GO" id="GO:0005524">
    <property type="term" value="F:ATP binding"/>
    <property type="evidence" value="ECO:0007669"/>
    <property type="project" value="InterPro"/>
</dbReference>
<dbReference type="SUPFAM" id="SSF50129">
    <property type="entry name" value="GroES-like"/>
    <property type="match status" value="1"/>
</dbReference>
<dbReference type="GO" id="GO:0044183">
    <property type="term" value="F:protein folding chaperone"/>
    <property type="evidence" value="ECO:0007669"/>
    <property type="project" value="InterPro"/>
</dbReference>
<dbReference type="EMBL" id="ABNSCA010000005">
    <property type="protein sequence ID" value="ELN6933039.1"/>
    <property type="molecule type" value="Genomic_DNA"/>
</dbReference>
<dbReference type="Proteomes" id="UP001253463">
    <property type="component" value="Unassembled WGS sequence"/>
</dbReference>
<evidence type="ECO:0000256" key="1">
    <source>
        <dbReference type="ARBA" id="ARBA00006975"/>
    </source>
</evidence>
<keyword evidence="2 3" id="KW-0143">Chaperone</keyword>
<dbReference type="InterPro" id="IPR011032">
    <property type="entry name" value="GroES-like_sf"/>
</dbReference>
<dbReference type="Pfam" id="PF00166">
    <property type="entry name" value="Cpn10"/>
    <property type="match status" value="1"/>
</dbReference>
<protein>
    <recommendedName>
        <fullName evidence="3">10 kDa chaperonin</fullName>
    </recommendedName>
</protein>
<dbReference type="InterPro" id="IPR037124">
    <property type="entry name" value="Chaperonin_GroES_sf"/>
</dbReference>
<evidence type="ECO:0000313" key="4">
    <source>
        <dbReference type="EMBL" id="ELN6933039.1"/>
    </source>
</evidence>
<evidence type="ECO:0000256" key="3">
    <source>
        <dbReference type="RuleBase" id="RU000535"/>
    </source>
</evidence>
<sequence>MKLRPLHDWVVIQRDERPRSLLWTPDKPANTGEVVAVGPQVKEVAVGARIQFNPYAGLDVTANGHTWLFINEAEISVLLDA</sequence>
<proteinExistence type="inferred from homology"/>
<dbReference type="PRINTS" id="PR00297">
    <property type="entry name" value="CHAPERONIN10"/>
</dbReference>
<organism evidence="4 5">
    <name type="scientific">Vibrio navarrensis</name>
    <dbReference type="NCBI Taxonomy" id="29495"/>
    <lineage>
        <taxon>Bacteria</taxon>
        <taxon>Pseudomonadati</taxon>
        <taxon>Pseudomonadota</taxon>
        <taxon>Gammaproteobacteria</taxon>
        <taxon>Vibrionales</taxon>
        <taxon>Vibrionaceae</taxon>
        <taxon>Vibrio</taxon>
    </lineage>
</organism>
<gene>
    <name evidence="4" type="ORF">RZY48_002457</name>
</gene>
<evidence type="ECO:0000256" key="2">
    <source>
        <dbReference type="ARBA" id="ARBA00023186"/>
    </source>
</evidence>
<reference evidence="4" key="1">
    <citation type="submission" date="2023-10" db="EMBL/GenBank/DDBJ databases">
        <authorList>
            <consortium name="PulseNet: The National Subtyping Network for Foodborne Disease Surveillance"/>
        </authorList>
    </citation>
    <scope>NUCLEOTIDE SEQUENCE</scope>
    <source>
        <strain evidence="4">PNUSAV004886</strain>
    </source>
</reference>
<comment type="similarity">
    <text evidence="1 3">Belongs to the GroES chaperonin family.</text>
</comment>
<evidence type="ECO:0000313" key="5">
    <source>
        <dbReference type="Proteomes" id="UP001253463"/>
    </source>
</evidence>
<dbReference type="CDD" id="cd00320">
    <property type="entry name" value="cpn10"/>
    <property type="match status" value="1"/>
</dbReference>
<dbReference type="Gene3D" id="2.30.33.40">
    <property type="entry name" value="GroES chaperonin"/>
    <property type="match status" value="1"/>
</dbReference>
<name>A0AAI9CVK7_9VIBR</name>
<comment type="subunit">
    <text evidence="3">Heptamer of 7 subunits arranged in a ring.</text>
</comment>
<comment type="caution">
    <text evidence="4">The sequence shown here is derived from an EMBL/GenBank/DDBJ whole genome shotgun (WGS) entry which is preliminary data.</text>
</comment>
<dbReference type="SMART" id="SM00883">
    <property type="entry name" value="Cpn10"/>
    <property type="match status" value="1"/>
</dbReference>
<accession>A0AAI9CVK7</accession>
<comment type="function">
    <text evidence="3">Together with the chaperonin GroEL, plays an essential role in assisting protein folding. The GroEL-GroES system forms a nano-cage that allows encapsulation of the non-native substrate proteins and provides a physical environment optimized to promote and accelerate protein folding. GroES binds to the apical surface of the GroEL ring, thereby capping the opening of the GroEL channel.</text>
</comment>
<dbReference type="AlphaFoldDB" id="A0AAI9CVK7"/>